<dbReference type="PANTHER" id="PTHR43201">
    <property type="entry name" value="ACYL-COA SYNTHETASE"/>
    <property type="match status" value="1"/>
</dbReference>
<organism evidence="3 4">
    <name type="scientific">Apiospora marii</name>
    <dbReference type="NCBI Taxonomy" id="335849"/>
    <lineage>
        <taxon>Eukaryota</taxon>
        <taxon>Fungi</taxon>
        <taxon>Dikarya</taxon>
        <taxon>Ascomycota</taxon>
        <taxon>Pezizomycotina</taxon>
        <taxon>Sordariomycetes</taxon>
        <taxon>Xylariomycetidae</taxon>
        <taxon>Amphisphaeriales</taxon>
        <taxon>Apiosporaceae</taxon>
        <taxon>Apiospora</taxon>
    </lineage>
</organism>
<evidence type="ECO:0000313" key="4">
    <source>
        <dbReference type="Proteomes" id="UP001396898"/>
    </source>
</evidence>
<dbReference type="PANTHER" id="PTHR43201:SF6">
    <property type="entry name" value="ACYL COA SYNTHETASE (EUROFUNG)"/>
    <property type="match status" value="1"/>
</dbReference>
<dbReference type="Proteomes" id="UP001396898">
    <property type="component" value="Unassembled WGS sequence"/>
</dbReference>
<accession>A0ABR1R0B6</accession>
<name>A0ABR1R0B6_9PEZI</name>
<reference evidence="3 4" key="1">
    <citation type="submission" date="2023-01" db="EMBL/GenBank/DDBJ databases">
        <title>Analysis of 21 Apiospora genomes using comparative genomics revels a genus with tremendous synthesis potential of carbohydrate active enzymes and secondary metabolites.</title>
        <authorList>
            <person name="Sorensen T."/>
        </authorList>
    </citation>
    <scope>NUCLEOTIDE SEQUENCE [LARGE SCALE GENOMIC DNA]</scope>
    <source>
        <strain evidence="3 4">CBS 20057</strain>
    </source>
</reference>
<dbReference type="InterPro" id="IPR045851">
    <property type="entry name" value="AMP-bd_C_sf"/>
</dbReference>
<dbReference type="InterPro" id="IPR025110">
    <property type="entry name" value="AMP-bd_C"/>
</dbReference>
<feature type="domain" description="AMP-dependent synthetase/ligase" evidence="1">
    <location>
        <begin position="27"/>
        <end position="422"/>
    </location>
</feature>
<dbReference type="InterPro" id="IPR042099">
    <property type="entry name" value="ANL_N_sf"/>
</dbReference>
<gene>
    <name evidence="3" type="ORF">PG991_015988</name>
</gene>
<proteinExistence type="predicted"/>
<dbReference type="EMBL" id="JAQQWI010000024">
    <property type="protein sequence ID" value="KAK7994400.1"/>
    <property type="molecule type" value="Genomic_DNA"/>
</dbReference>
<dbReference type="SUPFAM" id="SSF56801">
    <property type="entry name" value="Acetyl-CoA synthetase-like"/>
    <property type="match status" value="1"/>
</dbReference>
<evidence type="ECO:0000259" key="1">
    <source>
        <dbReference type="Pfam" id="PF00501"/>
    </source>
</evidence>
<dbReference type="Gene3D" id="3.30.300.30">
    <property type="match status" value="1"/>
</dbReference>
<dbReference type="Gene3D" id="3.40.50.12780">
    <property type="entry name" value="N-terminal domain of ligase-like"/>
    <property type="match status" value="1"/>
</dbReference>
<dbReference type="InterPro" id="IPR000873">
    <property type="entry name" value="AMP-dep_synth/lig_dom"/>
</dbReference>
<feature type="domain" description="AMP-binding enzyme C-terminal" evidence="2">
    <location>
        <begin position="478"/>
        <end position="562"/>
    </location>
</feature>
<dbReference type="Pfam" id="PF13193">
    <property type="entry name" value="AMP-binding_C"/>
    <property type="match status" value="1"/>
</dbReference>
<sequence>MDAEAVFEGPREPVLLDLSVASLLDIQSERRGGEMAVAALHQNVRWTFRDLRNRARLIASRLFGKGIQPGDRIVLFAGNCIEFVEIFLAVASLGAIAVLVAPTLAVHEVQDAVMSVEPKLMFVAAQIGYRSNAEFLSWAAKAFEGNVIILGSGNKPATRLPEGCATFDSFLGGSATEHGPTNDAKDPTTSLDGIWSRTPASAPCCFQFTSGTTGPRKASMLSHGNLINNANLVGHRLQLGPSDRVCCSPPLSHCFGLVGGFLASLVHGSGLVIPSEIFNPALALAALRSEGCTIVHAVPSMFDALVKQEQKRVRSGGNSASPADYRLRSGIIAGATPPLDLLRALKTHLGLEKLLYPFGMTELSAVSICTTIQDSLLDDNSSVGTALPHTSIKVIDEEGRTVRVNVPGELCVSGYLVHLGYFHNEAKTREALHVDDTGKLWLRTGDIVMLDETGRCRVVGRSKDMIKKHGENIAPKDIEDALMGHASVKASAVVGVPSEKHGESIVAYVELHDRGPALDERQIKTWLREQGLPPHKMPDAFVAVGDDAAGGLGEFPLNASGKILKTELRRHAGACLLTHY</sequence>
<protein>
    <submittedName>
        <fullName evidence="3">Uncharacterized protein</fullName>
    </submittedName>
</protein>
<dbReference type="Pfam" id="PF00501">
    <property type="entry name" value="AMP-binding"/>
    <property type="match status" value="1"/>
</dbReference>
<keyword evidence="4" id="KW-1185">Reference proteome</keyword>
<evidence type="ECO:0000313" key="3">
    <source>
        <dbReference type="EMBL" id="KAK7994400.1"/>
    </source>
</evidence>
<evidence type="ECO:0000259" key="2">
    <source>
        <dbReference type="Pfam" id="PF13193"/>
    </source>
</evidence>
<comment type="caution">
    <text evidence="3">The sequence shown here is derived from an EMBL/GenBank/DDBJ whole genome shotgun (WGS) entry which is preliminary data.</text>
</comment>